<proteinExistence type="predicted"/>
<evidence type="ECO:0000259" key="1">
    <source>
        <dbReference type="Pfam" id="PF24602"/>
    </source>
</evidence>
<name>A0AAN5CJ37_9BILA</name>
<dbReference type="InterPro" id="IPR056039">
    <property type="entry name" value="DUF7622"/>
</dbReference>
<reference evidence="3" key="1">
    <citation type="submission" date="2022-10" db="EMBL/GenBank/DDBJ databases">
        <title>Genome assembly of Pristionchus species.</title>
        <authorList>
            <person name="Yoshida K."/>
            <person name="Sommer R.J."/>
        </authorList>
    </citation>
    <scope>NUCLEOTIDE SEQUENCE [LARGE SCALE GENOMIC DNA]</scope>
    <source>
        <strain evidence="3">RS5460</strain>
    </source>
</reference>
<accession>A0AAN5CJ37</accession>
<dbReference type="PANTHER" id="PTHR37433">
    <property type="entry name" value="PROTEIN CBG25136-RELATED"/>
    <property type="match status" value="1"/>
</dbReference>
<dbReference type="AlphaFoldDB" id="A0AAN5CJ37"/>
<feature type="non-terminal residue" evidence="2">
    <location>
        <position position="1"/>
    </location>
</feature>
<feature type="domain" description="DUF7622" evidence="1">
    <location>
        <begin position="165"/>
        <end position="225"/>
    </location>
</feature>
<keyword evidence="3" id="KW-1185">Reference proteome</keyword>
<feature type="non-terminal residue" evidence="2">
    <location>
        <position position="281"/>
    </location>
</feature>
<evidence type="ECO:0000313" key="3">
    <source>
        <dbReference type="Proteomes" id="UP001328107"/>
    </source>
</evidence>
<gene>
    <name evidence="2" type="ORF">PMAYCL1PPCAC_15573</name>
</gene>
<dbReference type="PANTHER" id="PTHR37433:SF5">
    <property type="entry name" value="DUF753 DOMAIN-CONTAINING PROTEIN-RELATED"/>
    <property type="match status" value="1"/>
</dbReference>
<comment type="caution">
    <text evidence="2">The sequence shown here is derived from an EMBL/GenBank/DDBJ whole genome shotgun (WGS) entry which is preliminary data.</text>
</comment>
<sequence>PNQLKLGCRRNYEGSVLCVCDSNFCNAEAAAKIATLPVASCLNGMFQEFDHSLDTTAPCSSNFCLYDRLASIDGSSANSVRYYCQKEGNNGGSVLARFDMVVNFFPFYFPAGVCLKVFWGGVYEREFCSCPSIQNCSTPTKSPGLSGLPLDARNTALVKCVVKTTNTFDSCDGHVCFVVQRHGYSEEYGCITYDERFIERKLPLGAHKMLDTKLFLCNTKMCNLRKDPNEVFDGLPPFDVLTRNLSHSCNCLMPATTISASSPPSITNMTPILAITITIAL</sequence>
<evidence type="ECO:0000313" key="2">
    <source>
        <dbReference type="EMBL" id="GMR45378.1"/>
    </source>
</evidence>
<dbReference type="Pfam" id="PF24602">
    <property type="entry name" value="DUF7622"/>
    <property type="match status" value="1"/>
</dbReference>
<protein>
    <recommendedName>
        <fullName evidence="1">DUF7622 domain-containing protein</fullName>
    </recommendedName>
</protein>
<dbReference type="Proteomes" id="UP001328107">
    <property type="component" value="Unassembled WGS sequence"/>
</dbReference>
<dbReference type="EMBL" id="BTRK01000004">
    <property type="protein sequence ID" value="GMR45378.1"/>
    <property type="molecule type" value="Genomic_DNA"/>
</dbReference>
<organism evidence="2 3">
    <name type="scientific">Pristionchus mayeri</name>
    <dbReference type="NCBI Taxonomy" id="1317129"/>
    <lineage>
        <taxon>Eukaryota</taxon>
        <taxon>Metazoa</taxon>
        <taxon>Ecdysozoa</taxon>
        <taxon>Nematoda</taxon>
        <taxon>Chromadorea</taxon>
        <taxon>Rhabditida</taxon>
        <taxon>Rhabditina</taxon>
        <taxon>Diplogasteromorpha</taxon>
        <taxon>Diplogasteroidea</taxon>
        <taxon>Neodiplogasteridae</taxon>
        <taxon>Pristionchus</taxon>
    </lineage>
</organism>